<dbReference type="Gene3D" id="3.80.10.10">
    <property type="entry name" value="Ribonuclease Inhibitor"/>
    <property type="match status" value="1"/>
</dbReference>
<dbReference type="InterPro" id="IPR006566">
    <property type="entry name" value="FBD"/>
</dbReference>
<dbReference type="SMART" id="SM00579">
    <property type="entry name" value="FBD"/>
    <property type="match status" value="1"/>
</dbReference>
<dbReference type="OMA" id="HYSKTGM"/>
<keyword evidence="3" id="KW-1185">Reference proteome</keyword>
<protein>
    <recommendedName>
        <fullName evidence="1">FBD domain-containing protein</fullName>
    </recommendedName>
</protein>
<dbReference type="SUPFAM" id="SSF81383">
    <property type="entry name" value="F-box domain"/>
    <property type="match status" value="1"/>
</dbReference>
<name>A0A068V657_COFCA</name>
<reference evidence="3" key="1">
    <citation type="journal article" date="2014" name="Science">
        <title>The coffee genome provides insight into the convergent evolution of caffeine biosynthesis.</title>
        <authorList>
            <person name="Denoeud F."/>
            <person name="Carretero-Paulet L."/>
            <person name="Dereeper A."/>
            <person name="Droc G."/>
            <person name="Guyot R."/>
            <person name="Pietrella M."/>
            <person name="Zheng C."/>
            <person name="Alberti A."/>
            <person name="Anthony F."/>
            <person name="Aprea G."/>
            <person name="Aury J.M."/>
            <person name="Bento P."/>
            <person name="Bernard M."/>
            <person name="Bocs S."/>
            <person name="Campa C."/>
            <person name="Cenci A."/>
            <person name="Combes M.C."/>
            <person name="Crouzillat D."/>
            <person name="Da Silva C."/>
            <person name="Daddiego L."/>
            <person name="De Bellis F."/>
            <person name="Dussert S."/>
            <person name="Garsmeur O."/>
            <person name="Gayraud T."/>
            <person name="Guignon V."/>
            <person name="Jahn K."/>
            <person name="Jamilloux V."/>
            <person name="Joet T."/>
            <person name="Labadie K."/>
            <person name="Lan T."/>
            <person name="Leclercq J."/>
            <person name="Lepelley M."/>
            <person name="Leroy T."/>
            <person name="Li L.T."/>
            <person name="Librado P."/>
            <person name="Lopez L."/>
            <person name="Munoz A."/>
            <person name="Noel B."/>
            <person name="Pallavicini A."/>
            <person name="Perrotta G."/>
            <person name="Poncet V."/>
            <person name="Pot D."/>
            <person name="Priyono X."/>
            <person name="Rigoreau M."/>
            <person name="Rouard M."/>
            <person name="Rozas J."/>
            <person name="Tranchant-Dubreuil C."/>
            <person name="VanBuren R."/>
            <person name="Zhang Q."/>
            <person name="Andrade A.C."/>
            <person name="Argout X."/>
            <person name="Bertrand B."/>
            <person name="de Kochko A."/>
            <person name="Graziosi G."/>
            <person name="Henry R.J."/>
            <person name="Jayarama X."/>
            <person name="Ming R."/>
            <person name="Nagai C."/>
            <person name="Rounsley S."/>
            <person name="Sankoff D."/>
            <person name="Giuliano G."/>
            <person name="Albert V.A."/>
            <person name="Wincker P."/>
            <person name="Lashermes P."/>
        </authorList>
    </citation>
    <scope>NUCLEOTIDE SEQUENCE [LARGE SCALE GENOMIC DNA]</scope>
    <source>
        <strain evidence="3">cv. DH200-94</strain>
    </source>
</reference>
<dbReference type="FunCoup" id="A0A068V657">
    <property type="interactions" value="2619"/>
</dbReference>
<dbReference type="InterPro" id="IPR055411">
    <property type="entry name" value="LRR_FXL15/At3g58940/PEG3-like"/>
</dbReference>
<organism evidence="2 3">
    <name type="scientific">Coffea canephora</name>
    <name type="common">Robusta coffee</name>
    <dbReference type="NCBI Taxonomy" id="49390"/>
    <lineage>
        <taxon>Eukaryota</taxon>
        <taxon>Viridiplantae</taxon>
        <taxon>Streptophyta</taxon>
        <taxon>Embryophyta</taxon>
        <taxon>Tracheophyta</taxon>
        <taxon>Spermatophyta</taxon>
        <taxon>Magnoliopsida</taxon>
        <taxon>eudicotyledons</taxon>
        <taxon>Gunneridae</taxon>
        <taxon>Pentapetalae</taxon>
        <taxon>asterids</taxon>
        <taxon>lamiids</taxon>
        <taxon>Gentianales</taxon>
        <taxon>Rubiaceae</taxon>
        <taxon>Ixoroideae</taxon>
        <taxon>Gardenieae complex</taxon>
        <taxon>Bertiereae - Coffeeae clade</taxon>
        <taxon>Coffeeae</taxon>
        <taxon>Coffea</taxon>
    </lineage>
</organism>
<dbReference type="PANTHER" id="PTHR31900:SF30">
    <property type="entry name" value="SUPERFAMILY PROTEIN, PUTATIVE-RELATED"/>
    <property type="match status" value="1"/>
</dbReference>
<dbReference type="InterPro" id="IPR032675">
    <property type="entry name" value="LRR_dom_sf"/>
</dbReference>
<dbReference type="CDD" id="cd22160">
    <property type="entry name" value="F-box_AtFBL13-like"/>
    <property type="match status" value="1"/>
</dbReference>
<evidence type="ECO:0000259" key="1">
    <source>
        <dbReference type="SMART" id="SM00579"/>
    </source>
</evidence>
<accession>A0A068V657</accession>
<dbReference type="Gramene" id="CDP16220">
    <property type="protein sequence ID" value="CDP16220"/>
    <property type="gene ID" value="GSCOC_T00017335001"/>
</dbReference>
<proteinExistence type="predicted"/>
<dbReference type="OrthoDB" id="1298252at2759"/>
<dbReference type="SUPFAM" id="SSF52047">
    <property type="entry name" value="RNI-like"/>
    <property type="match status" value="1"/>
</dbReference>
<dbReference type="InterPro" id="IPR036047">
    <property type="entry name" value="F-box-like_dom_sf"/>
</dbReference>
<dbReference type="EMBL" id="HG739203">
    <property type="protein sequence ID" value="CDP16220.1"/>
    <property type="molecule type" value="Genomic_DNA"/>
</dbReference>
<dbReference type="InParanoid" id="A0A068V657"/>
<feature type="domain" description="FBD" evidence="1">
    <location>
        <begin position="363"/>
        <end position="436"/>
    </location>
</feature>
<sequence length="437" mass="49681">MAAKKSKPHQTGIKDRLSALPDAILCHTLSFLPTKNAVVTSLLSTRWKYLYRSVPKIDLDDYLPTEAARRNCSEKTSNGFIRFTNRLFSLRNSANIVTFYLRCSNTYEDWIINDWICAALCRNVQELDIHVEYPAGDHLTGEIFRHERLSSLKLHGFSVKVPEQVFLPNLKILHLVYMTFLADNYHMSKFLLGCPLLEDLNLTDCDLENLEVLDLSIPSLKSLTLRDNYYIATIIISNPNLEYLMLHTSSAEHVVKNLKSLASAELLSDDLEISSKLINELYNVSFLAISGSCFKKLVASGSLSKLQCLTHLDLSPFSEDEFRILPRLLDGTPNLEQLTLGMASIGEFEPQGIVSDLLEVKPLCLAQKLRKVDIFDFVDSETQFNVVEYLLQHGALLELMSFQFVTTKTPEKWPFSMLRRLLMFPRCSKACKIALVE</sequence>
<gene>
    <name evidence="2" type="ORF">GSCOC_T00017335001</name>
</gene>
<dbReference type="PhylomeDB" id="A0A068V657"/>
<dbReference type="AlphaFoldDB" id="A0A068V657"/>
<dbReference type="Pfam" id="PF24758">
    <property type="entry name" value="LRR_At5g56370"/>
    <property type="match status" value="1"/>
</dbReference>
<dbReference type="InterPro" id="IPR050232">
    <property type="entry name" value="FBL13/AtMIF1-like"/>
</dbReference>
<dbReference type="Proteomes" id="UP000295252">
    <property type="component" value="Chromosome VII"/>
</dbReference>
<dbReference type="PANTHER" id="PTHR31900">
    <property type="entry name" value="F-BOX/RNI SUPERFAMILY PROTEIN-RELATED"/>
    <property type="match status" value="1"/>
</dbReference>
<evidence type="ECO:0000313" key="2">
    <source>
        <dbReference type="EMBL" id="CDP16220.1"/>
    </source>
</evidence>
<dbReference type="InterPro" id="IPR053781">
    <property type="entry name" value="F-box_AtFBL13-like"/>
</dbReference>
<dbReference type="Pfam" id="PF00646">
    <property type="entry name" value="F-box"/>
    <property type="match status" value="1"/>
</dbReference>
<dbReference type="InterPro" id="IPR001810">
    <property type="entry name" value="F-box_dom"/>
</dbReference>
<evidence type="ECO:0000313" key="3">
    <source>
        <dbReference type="Proteomes" id="UP000295252"/>
    </source>
</evidence>
<dbReference type="STRING" id="49390.A0A068V657"/>